<evidence type="ECO:0000313" key="1">
    <source>
        <dbReference type="EMBL" id="MBC5658186.1"/>
    </source>
</evidence>
<dbReference type="Proteomes" id="UP000649345">
    <property type="component" value="Unassembled WGS sequence"/>
</dbReference>
<comment type="caution">
    <text evidence="1">The sequence shown here is derived from an EMBL/GenBank/DDBJ whole genome shotgun (WGS) entry which is preliminary data.</text>
</comment>
<gene>
    <name evidence="1" type="ORF">H8S44_00090</name>
</gene>
<dbReference type="EMBL" id="JACOOR010000001">
    <property type="protein sequence ID" value="MBC5658186.1"/>
    <property type="molecule type" value="Genomic_DNA"/>
</dbReference>
<keyword evidence="2" id="KW-1185">Reference proteome</keyword>
<dbReference type="AlphaFoldDB" id="A0A923L9A7"/>
<sequence length="85" mass="9890">MREYQEQIEKKTEKPDRIICNGCGKIIAVRQGMPAEDVCSVRQAWGYLSDKDGDVDEFHLCESCYDRITKSFTVPLTRTEKTEWL</sequence>
<organism evidence="1 2">
    <name type="scientific">Anaerosacchariphilus hominis</name>
    <dbReference type="NCBI Taxonomy" id="2763017"/>
    <lineage>
        <taxon>Bacteria</taxon>
        <taxon>Bacillati</taxon>
        <taxon>Bacillota</taxon>
        <taxon>Clostridia</taxon>
        <taxon>Lachnospirales</taxon>
        <taxon>Lachnospiraceae</taxon>
        <taxon>Anaerosacchariphilus</taxon>
    </lineage>
</organism>
<name>A0A923L9A7_9FIRM</name>
<accession>A0A923L9A7</accession>
<evidence type="ECO:0000313" key="2">
    <source>
        <dbReference type="Proteomes" id="UP000649345"/>
    </source>
</evidence>
<protein>
    <submittedName>
        <fullName evidence="1">Uncharacterized protein</fullName>
    </submittedName>
</protein>
<dbReference type="RefSeq" id="WP_186872984.1">
    <property type="nucleotide sequence ID" value="NZ_JACOOR010000001.1"/>
</dbReference>
<proteinExistence type="predicted"/>
<reference evidence="1" key="1">
    <citation type="submission" date="2020-08" db="EMBL/GenBank/DDBJ databases">
        <title>Genome public.</title>
        <authorList>
            <person name="Liu C."/>
            <person name="Sun Q."/>
        </authorList>
    </citation>
    <scope>NUCLEOTIDE SEQUENCE</scope>
    <source>
        <strain evidence="1">NSJ-68</strain>
    </source>
</reference>